<evidence type="ECO:0000256" key="2">
    <source>
        <dbReference type="ARBA" id="ARBA00004123"/>
    </source>
</evidence>
<comment type="similarity">
    <text evidence="3">Belongs to the HARBI1 family.</text>
</comment>
<accession>A0A9J6GA38</accession>
<keyword evidence="10" id="KW-1185">Reference proteome</keyword>
<keyword evidence="6" id="KW-0378">Hydrolase</keyword>
<dbReference type="PANTHER" id="PTHR22930">
    <property type="match status" value="1"/>
</dbReference>
<dbReference type="VEuPathDB" id="VectorBase:HLOH_056463"/>
<organism evidence="9 10">
    <name type="scientific">Haemaphysalis longicornis</name>
    <name type="common">Bush tick</name>
    <dbReference type="NCBI Taxonomy" id="44386"/>
    <lineage>
        <taxon>Eukaryota</taxon>
        <taxon>Metazoa</taxon>
        <taxon>Ecdysozoa</taxon>
        <taxon>Arthropoda</taxon>
        <taxon>Chelicerata</taxon>
        <taxon>Arachnida</taxon>
        <taxon>Acari</taxon>
        <taxon>Parasitiformes</taxon>
        <taxon>Ixodida</taxon>
        <taxon>Ixodoidea</taxon>
        <taxon>Ixodidae</taxon>
        <taxon>Haemaphysalinae</taxon>
        <taxon>Haemaphysalis</taxon>
    </lineage>
</organism>
<feature type="domain" description="DDE Tnp4" evidence="8">
    <location>
        <begin position="128"/>
        <end position="204"/>
    </location>
</feature>
<evidence type="ECO:0000313" key="10">
    <source>
        <dbReference type="Proteomes" id="UP000821853"/>
    </source>
</evidence>
<dbReference type="OMA" id="CPDEVEN"/>
<comment type="cofactor">
    <cofactor evidence="1">
        <name>a divalent metal cation</name>
        <dbReference type="ChEBI" id="CHEBI:60240"/>
    </cofactor>
</comment>
<name>A0A9J6GA38_HAELO</name>
<evidence type="ECO:0000256" key="4">
    <source>
        <dbReference type="ARBA" id="ARBA00022722"/>
    </source>
</evidence>
<dbReference type="InterPro" id="IPR027806">
    <property type="entry name" value="HARBI1_dom"/>
</dbReference>
<evidence type="ECO:0000256" key="5">
    <source>
        <dbReference type="ARBA" id="ARBA00022723"/>
    </source>
</evidence>
<dbReference type="Proteomes" id="UP000821853">
    <property type="component" value="Chromosome 3"/>
</dbReference>
<dbReference type="PANTHER" id="PTHR22930:SF85">
    <property type="entry name" value="GH03217P-RELATED"/>
    <property type="match status" value="1"/>
</dbReference>
<dbReference type="GO" id="GO:0046872">
    <property type="term" value="F:metal ion binding"/>
    <property type="evidence" value="ECO:0007669"/>
    <property type="project" value="UniProtKB-KW"/>
</dbReference>
<evidence type="ECO:0000313" key="9">
    <source>
        <dbReference type="EMBL" id="KAH9371220.1"/>
    </source>
</evidence>
<dbReference type="OrthoDB" id="6487625at2759"/>
<keyword evidence="7" id="KW-0539">Nucleus</keyword>
<evidence type="ECO:0000256" key="3">
    <source>
        <dbReference type="ARBA" id="ARBA00006958"/>
    </source>
</evidence>
<comment type="subcellular location">
    <subcellularLocation>
        <location evidence="2">Nucleus</location>
    </subcellularLocation>
</comment>
<protein>
    <recommendedName>
        <fullName evidence="8">DDE Tnp4 domain-containing protein</fullName>
    </recommendedName>
</protein>
<dbReference type="GO" id="GO:0005634">
    <property type="term" value="C:nucleus"/>
    <property type="evidence" value="ECO:0007669"/>
    <property type="project" value="UniProtKB-SubCell"/>
</dbReference>
<gene>
    <name evidence="9" type="ORF">HPB48_010881</name>
</gene>
<sequence>MFMKAALDKLPENRRRKLLKAAPSDRARQATAGEQTICRLLVPAARSVVQSYRDDEFKHTFRLSRETFAEVAARYKTAGAPQIAADKTVAIALAYLGSQASMYAIAEIRRGGVDQSPFYQGAPAKCSSGYTFGDSAYPLSPWLLTPYRDTERTFPAWKRAFNKRLSQKRVAIENTFGLLKQRFRRLYLVDAKSVGRCCYIVMAANAERDFLDDPEIAPCPDEVENDEDVSVPSSSVAEDMRRRIAMKQC</sequence>
<keyword evidence="4" id="KW-0540">Nuclease</keyword>
<dbReference type="GO" id="GO:0016787">
    <property type="term" value="F:hydrolase activity"/>
    <property type="evidence" value="ECO:0007669"/>
    <property type="project" value="UniProtKB-KW"/>
</dbReference>
<evidence type="ECO:0000259" key="8">
    <source>
        <dbReference type="Pfam" id="PF13359"/>
    </source>
</evidence>
<dbReference type="EMBL" id="JABSTR010000005">
    <property type="protein sequence ID" value="KAH9371220.1"/>
    <property type="molecule type" value="Genomic_DNA"/>
</dbReference>
<dbReference type="Pfam" id="PF13359">
    <property type="entry name" value="DDE_Tnp_4"/>
    <property type="match status" value="1"/>
</dbReference>
<dbReference type="InterPro" id="IPR045249">
    <property type="entry name" value="HARBI1-like"/>
</dbReference>
<dbReference type="GO" id="GO:0004518">
    <property type="term" value="F:nuclease activity"/>
    <property type="evidence" value="ECO:0007669"/>
    <property type="project" value="UniProtKB-KW"/>
</dbReference>
<evidence type="ECO:0000256" key="6">
    <source>
        <dbReference type="ARBA" id="ARBA00022801"/>
    </source>
</evidence>
<comment type="caution">
    <text evidence="9">The sequence shown here is derived from an EMBL/GenBank/DDBJ whole genome shotgun (WGS) entry which is preliminary data.</text>
</comment>
<evidence type="ECO:0000256" key="7">
    <source>
        <dbReference type="ARBA" id="ARBA00023242"/>
    </source>
</evidence>
<proteinExistence type="inferred from homology"/>
<dbReference type="AlphaFoldDB" id="A0A9J6GA38"/>
<keyword evidence="5" id="KW-0479">Metal-binding</keyword>
<evidence type="ECO:0000256" key="1">
    <source>
        <dbReference type="ARBA" id="ARBA00001968"/>
    </source>
</evidence>
<reference evidence="9 10" key="1">
    <citation type="journal article" date="2020" name="Cell">
        <title>Large-Scale Comparative Analyses of Tick Genomes Elucidate Their Genetic Diversity and Vector Capacities.</title>
        <authorList>
            <consortium name="Tick Genome and Microbiome Consortium (TIGMIC)"/>
            <person name="Jia N."/>
            <person name="Wang J."/>
            <person name="Shi W."/>
            <person name="Du L."/>
            <person name="Sun Y."/>
            <person name="Zhan W."/>
            <person name="Jiang J.F."/>
            <person name="Wang Q."/>
            <person name="Zhang B."/>
            <person name="Ji P."/>
            <person name="Bell-Sakyi L."/>
            <person name="Cui X.M."/>
            <person name="Yuan T.T."/>
            <person name="Jiang B.G."/>
            <person name="Yang W.F."/>
            <person name="Lam T.T."/>
            <person name="Chang Q.C."/>
            <person name="Ding S.J."/>
            <person name="Wang X.J."/>
            <person name="Zhu J.G."/>
            <person name="Ruan X.D."/>
            <person name="Zhao L."/>
            <person name="Wei J.T."/>
            <person name="Ye R.Z."/>
            <person name="Que T.C."/>
            <person name="Du C.H."/>
            <person name="Zhou Y.H."/>
            <person name="Cheng J.X."/>
            <person name="Dai P.F."/>
            <person name="Guo W.B."/>
            <person name="Han X.H."/>
            <person name="Huang E.J."/>
            <person name="Li L.F."/>
            <person name="Wei W."/>
            <person name="Gao Y.C."/>
            <person name="Liu J.Z."/>
            <person name="Shao H.Z."/>
            <person name="Wang X."/>
            <person name="Wang C.C."/>
            <person name="Yang T.C."/>
            <person name="Huo Q.B."/>
            <person name="Li W."/>
            <person name="Chen H.Y."/>
            <person name="Chen S.E."/>
            <person name="Zhou L.G."/>
            <person name="Ni X.B."/>
            <person name="Tian J.H."/>
            <person name="Sheng Y."/>
            <person name="Liu T."/>
            <person name="Pan Y.S."/>
            <person name="Xia L.Y."/>
            <person name="Li J."/>
            <person name="Zhao F."/>
            <person name="Cao W.C."/>
        </authorList>
    </citation>
    <scope>NUCLEOTIDE SEQUENCE [LARGE SCALE GENOMIC DNA]</scope>
    <source>
        <strain evidence="9">HaeL-2018</strain>
    </source>
</reference>